<comment type="catalytic activity">
    <reaction evidence="7">
        <text>a primary alcohol + NAD(+) = an aldehyde + NADH + H(+)</text>
        <dbReference type="Rhea" id="RHEA:10736"/>
        <dbReference type="ChEBI" id="CHEBI:15378"/>
        <dbReference type="ChEBI" id="CHEBI:15734"/>
        <dbReference type="ChEBI" id="CHEBI:17478"/>
        <dbReference type="ChEBI" id="CHEBI:57540"/>
        <dbReference type="ChEBI" id="CHEBI:57945"/>
        <dbReference type="EC" id="1.1.1.1"/>
    </reaction>
</comment>
<protein>
    <recommendedName>
        <fullName evidence="2">alcohol dehydrogenase</fullName>
        <ecNumber evidence="2">1.1.1.1</ecNumber>
    </recommendedName>
</protein>
<evidence type="ECO:0000313" key="9">
    <source>
        <dbReference type="EMBL" id="MEU5712475.1"/>
    </source>
</evidence>
<comment type="cofactor">
    <cofactor evidence="1">
        <name>Zn(2+)</name>
        <dbReference type="ChEBI" id="CHEBI:29105"/>
    </cofactor>
</comment>
<dbReference type="InterPro" id="IPR002328">
    <property type="entry name" value="ADH_Zn_CS"/>
</dbReference>
<evidence type="ECO:0000256" key="2">
    <source>
        <dbReference type="ARBA" id="ARBA00013190"/>
    </source>
</evidence>
<dbReference type="Proteomes" id="UP001551011">
    <property type="component" value="Unassembled WGS sequence"/>
</dbReference>
<dbReference type="Pfam" id="PF08240">
    <property type="entry name" value="ADH_N"/>
    <property type="match status" value="1"/>
</dbReference>
<comment type="caution">
    <text evidence="9">The sequence shown here is derived from an EMBL/GenBank/DDBJ whole genome shotgun (WGS) entry which is preliminary data.</text>
</comment>
<dbReference type="PANTHER" id="PTHR42940:SF8">
    <property type="entry name" value="VACUOLAR PROTEIN SORTING-ASSOCIATED PROTEIN 11"/>
    <property type="match status" value="1"/>
</dbReference>
<reference evidence="9 10" key="1">
    <citation type="submission" date="2024-06" db="EMBL/GenBank/DDBJ databases">
        <title>The Natural Products Discovery Center: Release of the First 8490 Sequenced Strains for Exploring Actinobacteria Biosynthetic Diversity.</title>
        <authorList>
            <person name="Kalkreuter E."/>
            <person name="Kautsar S.A."/>
            <person name="Yang D."/>
            <person name="Bader C.D."/>
            <person name="Teijaro C.N."/>
            <person name="Fluegel L."/>
            <person name="Davis C.M."/>
            <person name="Simpson J.R."/>
            <person name="Lauterbach L."/>
            <person name="Steele A.D."/>
            <person name="Gui C."/>
            <person name="Meng S."/>
            <person name="Li G."/>
            <person name="Viehrig K."/>
            <person name="Ye F."/>
            <person name="Su P."/>
            <person name="Kiefer A.F."/>
            <person name="Nichols A."/>
            <person name="Cepeda A.J."/>
            <person name="Yan W."/>
            <person name="Fan B."/>
            <person name="Jiang Y."/>
            <person name="Adhikari A."/>
            <person name="Zheng C.-J."/>
            <person name="Schuster L."/>
            <person name="Cowan T.M."/>
            <person name="Smanski M.J."/>
            <person name="Chevrette M.G."/>
            <person name="De Carvalho L.P.S."/>
            <person name="Shen B."/>
        </authorList>
    </citation>
    <scope>NUCLEOTIDE SEQUENCE [LARGE SCALE GENOMIC DNA]</scope>
    <source>
        <strain evidence="9 10">NPDC020594</strain>
    </source>
</reference>
<keyword evidence="5" id="KW-0560">Oxidoreductase</keyword>
<evidence type="ECO:0000259" key="8">
    <source>
        <dbReference type="Pfam" id="PF08240"/>
    </source>
</evidence>
<comment type="catalytic activity">
    <reaction evidence="6">
        <text>a secondary alcohol + NAD(+) = a ketone + NADH + H(+)</text>
        <dbReference type="Rhea" id="RHEA:10740"/>
        <dbReference type="ChEBI" id="CHEBI:15378"/>
        <dbReference type="ChEBI" id="CHEBI:17087"/>
        <dbReference type="ChEBI" id="CHEBI:35681"/>
        <dbReference type="ChEBI" id="CHEBI:57540"/>
        <dbReference type="ChEBI" id="CHEBI:57945"/>
        <dbReference type="EC" id="1.1.1.1"/>
    </reaction>
</comment>
<evidence type="ECO:0000313" key="10">
    <source>
        <dbReference type="Proteomes" id="UP001551011"/>
    </source>
</evidence>
<dbReference type="EC" id="1.1.1.1" evidence="2"/>
<dbReference type="InterPro" id="IPR013154">
    <property type="entry name" value="ADH-like_N"/>
</dbReference>
<name>A0ABV3AKK9_9ACTN</name>
<keyword evidence="3" id="KW-0479">Metal-binding</keyword>
<evidence type="ECO:0000256" key="6">
    <source>
        <dbReference type="ARBA" id="ARBA00049164"/>
    </source>
</evidence>
<evidence type="ECO:0000256" key="4">
    <source>
        <dbReference type="ARBA" id="ARBA00022833"/>
    </source>
</evidence>
<evidence type="ECO:0000256" key="7">
    <source>
        <dbReference type="ARBA" id="ARBA00049243"/>
    </source>
</evidence>
<keyword evidence="10" id="KW-1185">Reference proteome</keyword>
<dbReference type="EMBL" id="JBFAEG010000036">
    <property type="protein sequence ID" value="MEU5712475.1"/>
    <property type="molecule type" value="Genomic_DNA"/>
</dbReference>
<dbReference type="PROSITE" id="PS00059">
    <property type="entry name" value="ADH_ZINC"/>
    <property type="match status" value="1"/>
</dbReference>
<evidence type="ECO:0000256" key="5">
    <source>
        <dbReference type="ARBA" id="ARBA00023002"/>
    </source>
</evidence>
<evidence type="ECO:0000256" key="1">
    <source>
        <dbReference type="ARBA" id="ARBA00001947"/>
    </source>
</evidence>
<gene>
    <name evidence="9" type="ORF">AB0H04_37535</name>
</gene>
<dbReference type="InterPro" id="IPR011032">
    <property type="entry name" value="GroES-like_sf"/>
</dbReference>
<dbReference type="SUPFAM" id="SSF50129">
    <property type="entry name" value="GroES-like"/>
    <property type="match status" value="1"/>
</dbReference>
<proteinExistence type="predicted"/>
<dbReference type="PANTHER" id="PTHR42940">
    <property type="entry name" value="ALCOHOL DEHYDROGENASE 1-RELATED"/>
    <property type="match status" value="1"/>
</dbReference>
<evidence type="ECO:0000256" key="3">
    <source>
        <dbReference type="ARBA" id="ARBA00022723"/>
    </source>
</evidence>
<dbReference type="RefSeq" id="WP_356197405.1">
    <property type="nucleotide sequence ID" value="NZ_JBEXDP010000112.1"/>
</dbReference>
<dbReference type="Gene3D" id="3.90.180.10">
    <property type="entry name" value="Medium-chain alcohol dehydrogenases, catalytic domain"/>
    <property type="match status" value="1"/>
</dbReference>
<feature type="domain" description="Alcohol dehydrogenase-like N-terminal" evidence="8">
    <location>
        <begin position="24"/>
        <end position="129"/>
    </location>
</feature>
<accession>A0ABV3AKK9</accession>
<organism evidence="9 10">
    <name type="scientific">Streptomyces flaveolus</name>
    <dbReference type="NCBI Taxonomy" id="67297"/>
    <lineage>
        <taxon>Bacteria</taxon>
        <taxon>Bacillati</taxon>
        <taxon>Actinomycetota</taxon>
        <taxon>Actinomycetes</taxon>
        <taxon>Kitasatosporales</taxon>
        <taxon>Streptomycetaceae</taxon>
        <taxon>Streptomyces</taxon>
    </lineage>
</organism>
<sequence length="180" mass="18605">MRAAVAAAANAPLALSNRDVPEPGAGEVPVKVTACGVCFSDLNLLQGHYPFARFPVVPGHEITGVVTAAGEGVTWPEVGTAVGAQFLYDSCGHCDYCVRGDQILCPSKRITGVVTDGGYAEYAVLKAGATTQRDQSSFLAAFNAGTAAPSRFPLGRAAGGWVRDLGGHHHACPNLWGGRP</sequence>
<keyword evidence="4" id="KW-0862">Zinc</keyword>